<comment type="caution">
    <text evidence="1">The sequence shown here is derived from an EMBL/GenBank/DDBJ whole genome shotgun (WGS) entry which is preliminary data.</text>
</comment>
<gene>
    <name evidence="1" type="ORF">WA1_50135</name>
</gene>
<reference evidence="1 2" key="1">
    <citation type="journal article" date="2013" name="Genome Biol. Evol.">
        <title>Genomes of Stigonematalean cyanobacteria (subsection V) and the evolution of oxygenic photosynthesis from prokaryotes to plastids.</title>
        <authorList>
            <person name="Dagan T."/>
            <person name="Roettger M."/>
            <person name="Stucken K."/>
            <person name="Landan G."/>
            <person name="Koch R."/>
            <person name="Major P."/>
            <person name="Gould S.B."/>
            <person name="Goremykin V.V."/>
            <person name="Rippka R."/>
            <person name="Tandeau de Marsac N."/>
            <person name="Gugger M."/>
            <person name="Lockhart P.J."/>
            <person name="Allen J.F."/>
            <person name="Brune I."/>
            <person name="Maus I."/>
            <person name="Puhler A."/>
            <person name="Martin W.F."/>
        </authorList>
    </citation>
    <scope>NUCLEOTIDE SEQUENCE [LARGE SCALE GENOMIC DNA]</scope>
    <source>
        <strain evidence="1 2">PCC 7110</strain>
    </source>
</reference>
<dbReference type="EMBL" id="ANNX02000064">
    <property type="protein sequence ID" value="KYC34888.1"/>
    <property type="molecule type" value="Genomic_DNA"/>
</dbReference>
<accession>A0A139WR40</accession>
<dbReference type="OrthoDB" id="515962at2"/>
<proteinExistence type="predicted"/>
<dbReference type="AlphaFoldDB" id="A0A139WR40"/>
<sequence>MTEKPKIEQERKAPQTRAEQEYWRAVRLLALKHDNYQCQNCGEEVIEIKEIGDWKGALDKILADSSFFPNHNKRHLFGKWVLAKLALAQTTCRILCIAVPNEGVL</sequence>
<dbReference type="Proteomes" id="UP000076925">
    <property type="component" value="Unassembled WGS sequence"/>
</dbReference>
<name>A0A139WR40_9CYAN</name>
<dbReference type="RefSeq" id="WP_017741077.1">
    <property type="nucleotide sequence ID" value="NZ_KQ976355.1"/>
</dbReference>
<dbReference type="STRING" id="128403.WA1_50135"/>
<keyword evidence="2" id="KW-1185">Reference proteome</keyword>
<organism evidence="1 2">
    <name type="scientific">Scytonema hofmannii PCC 7110</name>
    <dbReference type="NCBI Taxonomy" id="128403"/>
    <lineage>
        <taxon>Bacteria</taxon>
        <taxon>Bacillati</taxon>
        <taxon>Cyanobacteriota</taxon>
        <taxon>Cyanophyceae</taxon>
        <taxon>Nostocales</taxon>
        <taxon>Scytonemataceae</taxon>
        <taxon>Scytonema</taxon>
    </lineage>
</organism>
<evidence type="ECO:0000313" key="2">
    <source>
        <dbReference type="Proteomes" id="UP000076925"/>
    </source>
</evidence>
<protein>
    <submittedName>
        <fullName evidence="1">Uncharacterized protein</fullName>
    </submittedName>
</protein>
<evidence type="ECO:0000313" key="1">
    <source>
        <dbReference type="EMBL" id="KYC34888.1"/>
    </source>
</evidence>